<dbReference type="Pfam" id="PF14111">
    <property type="entry name" value="DUF4283"/>
    <property type="match status" value="1"/>
</dbReference>
<keyword evidence="3" id="KW-1185">Reference proteome</keyword>
<dbReference type="Proteomes" id="UP001153076">
    <property type="component" value="Unassembled WGS sequence"/>
</dbReference>
<feature type="domain" description="DUF4283" evidence="1">
    <location>
        <begin position="11"/>
        <end position="71"/>
    </location>
</feature>
<evidence type="ECO:0000313" key="3">
    <source>
        <dbReference type="Proteomes" id="UP001153076"/>
    </source>
</evidence>
<name>A0A9Q1QAH6_9CARY</name>
<organism evidence="2 3">
    <name type="scientific">Carnegiea gigantea</name>
    <dbReference type="NCBI Taxonomy" id="171969"/>
    <lineage>
        <taxon>Eukaryota</taxon>
        <taxon>Viridiplantae</taxon>
        <taxon>Streptophyta</taxon>
        <taxon>Embryophyta</taxon>
        <taxon>Tracheophyta</taxon>
        <taxon>Spermatophyta</taxon>
        <taxon>Magnoliopsida</taxon>
        <taxon>eudicotyledons</taxon>
        <taxon>Gunneridae</taxon>
        <taxon>Pentapetalae</taxon>
        <taxon>Caryophyllales</taxon>
        <taxon>Cactineae</taxon>
        <taxon>Cactaceae</taxon>
        <taxon>Cactoideae</taxon>
        <taxon>Echinocereeae</taxon>
        <taxon>Carnegiea</taxon>
    </lineage>
</organism>
<protein>
    <recommendedName>
        <fullName evidence="1">DUF4283 domain-containing protein</fullName>
    </recommendedName>
</protein>
<dbReference type="PANTHER" id="PTHR31286:SF99">
    <property type="entry name" value="DUF4283 DOMAIN-CONTAINING PROTEIN"/>
    <property type="match status" value="1"/>
</dbReference>
<dbReference type="OrthoDB" id="1000415at2759"/>
<dbReference type="PANTHER" id="PTHR31286">
    <property type="entry name" value="GLYCINE-RICH CELL WALL STRUCTURAL PROTEIN 1.8-LIKE"/>
    <property type="match status" value="1"/>
</dbReference>
<dbReference type="InterPro" id="IPR025558">
    <property type="entry name" value="DUF4283"/>
</dbReference>
<reference evidence="2" key="1">
    <citation type="submission" date="2022-04" db="EMBL/GenBank/DDBJ databases">
        <title>Carnegiea gigantea Genome sequencing and assembly v2.</title>
        <authorList>
            <person name="Copetti D."/>
            <person name="Sanderson M.J."/>
            <person name="Burquez A."/>
            <person name="Wojciechowski M.F."/>
        </authorList>
    </citation>
    <scope>NUCLEOTIDE SEQUENCE</scope>
    <source>
        <strain evidence="2">SGP5-SGP5p</strain>
        <tissue evidence="2">Aerial part</tissue>
    </source>
</reference>
<evidence type="ECO:0000313" key="2">
    <source>
        <dbReference type="EMBL" id="KAJ8433860.1"/>
    </source>
</evidence>
<comment type="caution">
    <text evidence="2">The sequence shown here is derived from an EMBL/GenBank/DDBJ whole genome shotgun (WGS) entry which is preliminary data.</text>
</comment>
<proteinExistence type="predicted"/>
<dbReference type="InterPro" id="IPR040256">
    <property type="entry name" value="At4g02000-like"/>
</dbReference>
<gene>
    <name evidence="2" type="ORF">Cgig2_032071</name>
</gene>
<dbReference type="AlphaFoldDB" id="A0A9Q1QAH6"/>
<dbReference type="EMBL" id="JAKOGI010000514">
    <property type="protein sequence ID" value="KAJ8433860.1"/>
    <property type="molecule type" value="Genomic_DNA"/>
</dbReference>
<accession>A0A9Q1QAH6</accession>
<sequence length="455" mass="51869">MGDPIPIPAIIHKTMNDWCFIKGQVDYINADNDWIMIRFTNAEDRMLVFDQRPWHMNGLNFVVKKWAPFFNSYTAVIHRIDQWVRVPRLPWEFWDQDSLTELLTPIGTMVRADQNTLLRLKSKFARVCLNTDITHPLPGSLTIAREGLSMRVPLICEGLHEKKVQDVVQKFEESTTSCISKEPSSSTNSQIPPSENWVTVFPKKRVQPAFGPRHKKMSNLKPEDPLIPTNDPIIPTIQTAPAPSNPKGIVLGNLTAMKSQDEGSPNADKLMAIDDGENEGMDEEENADIFLNLEKIEDEMCKQHDERKAGVLTYTWPPSEDLNTNYASEGLYPSKAINSNAFGPRIPKQNVYFTGIPNTCLLCIRFKETALACMVTFNKHELSTQQRPNGMKRNSLPSTRHDALYYITLIKLQPNLEYALKAYFLTKRVFKGQLLPWTKYVLPSQPLYYLALTLA</sequence>
<evidence type="ECO:0000259" key="1">
    <source>
        <dbReference type="Pfam" id="PF14111"/>
    </source>
</evidence>